<accession>A0A1I2K1D0</accession>
<name>A0A1I2K1D0_9GAMM</name>
<dbReference type="Gene3D" id="1.10.287.310">
    <property type="match status" value="1"/>
</dbReference>
<evidence type="ECO:0000256" key="2">
    <source>
        <dbReference type="ARBA" id="ARBA00022980"/>
    </source>
</evidence>
<evidence type="ECO:0000313" key="6">
    <source>
        <dbReference type="EMBL" id="SFF60179.1"/>
    </source>
</evidence>
<dbReference type="HAMAP" id="MF_00374">
    <property type="entry name" value="Ribosomal_uL29"/>
    <property type="match status" value="1"/>
</dbReference>
<dbReference type="PANTHER" id="PTHR10916:SF0">
    <property type="entry name" value="LARGE RIBOSOMAL SUBUNIT PROTEIN UL29C"/>
    <property type="match status" value="1"/>
</dbReference>
<dbReference type="GO" id="GO:0003735">
    <property type="term" value="F:structural constituent of ribosome"/>
    <property type="evidence" value="ECO:0007669"/>
    <property type="project" value="InterPro"/>
</dbReference>
<keyword evidence="7" id="KW-1185">Reference proteome</keyword>
<evidence type="ECO:0000256" key="5">
    <source>
        <dbReference type="HAMAP-Rule" id="MF_00374"/>
    </source>
</evidence>
<dbReference type="CDD" id="cd00427">
    <property type="entry name" value="Ribosomal_L29_HIP"/>
    <property type="match status" value="1"/>
</dbReference>
<dbReference type="AlphaFoldDB" id="A0A1I2K1D0"/>
<dbReference type="OrthoDB" id="9815192at2"/>
<organism evidence="6 7">
    <name type="scientific">Fontimonas thermophila</name>
    <dbReference type="NCBI Taxonomy" id="1076937"/>
    <lineage>
        <taxon>Bacteria</taxon>
        <taxon>Pseudomonadati</taxon>
        <taxon>Pseudomonadota</taxon>
        <taxon>Gammaproteobacteria</taxon>
        <taxon>Nevskiales</taxon>
        <taxon>Nevskiaceae</taxon>
        <taxon>Fontimonas</taxon>
    </lineage>
</organism>
<proteinExistence type="inferred from homology"/>
<dbReference type="STRING" id="1076937.SAMN04488120_11180"/>
<comment type="similarity">
    <text evidence="1 5">Belongs to the universal ribosomal protein uL29 family.</text>
</comment>
<evidence type="ECO:0000256" key="1">
    <source>
        <dbReference type="ARBA" id="ARBA00009254"/>
    </source>
</evidence>
<evidence type="ECO:0000313" key="7">
    <source>
        <dbReference type="Proteomes" id="UP000199771"/>
    </source>
</evidence>
<dbReference type="FunFam" id="1.10.287.310:FF:000001">
    <property type="entry name" value="50S ribosomal protein L29"/>
    <property type="match status" value="1"/>
</dbReference>
<dbReference type="InterPro" id="IPR050063">
    <property type="entry name" value="Ribosomal_protein_uL29"/>
</dbReference>
<protein>
    <recommendedName>
        <fullName evidence="4 5">Large ribosomal subunit protein uL29</fullName>
    </recommendedName>
</protein>
<dbReference type="Proteomes" id="UP000199771">
    <property type="component" value="Unassembled WGS sequence"/>
</dbReference>
<keyword evidence="2 5" id="KW-0689">Ribosomal protein</keyword>
<dbReference type="InterPro" id="IPR036049">
    <property type="entry name" value="Ribosomal_uL29_sf"/>
</dbReference>
<evidence type="ECO:0000256" key="4">
    <source>
        <dbReference type="ARBA" id="ARBA00035204"/>
    </source>
</evidence>
<dbReference type="PANTHER" id="PTHR10916">
    <property type="entry name" value="60S RIBOSOMAL PROTEIN L35/50S RIBOSOMAL PROTEIN L29"/>
    <property type="match status" value="1"/>
</dbReference>
<dbReference type="EMBL" id="FOOC01000011">
    <property type="protein sequence ID" value="SFF60179.1"/>
    <property type="molecule type" value="Genomic_DNA"/>
</dbReference>
<sequence>MKSQEYVKSLRGKTAAELNTELEALRKEQFSLRMQQATGQGSKPHLVKDVRKKIARLKTVMAEQAKSSVQAS</sequence>
<dbReference type="GO" id="GO:0022625">
    <property type="term" value="C:cytosolic large ribosomal subunit"/>
    <property type="evidence" value="ECO:0007669"/>
    <property type="project" value="TreeGrafter"/>
</dbReference>
<dbReference type="RefSeq" id="WP_091534917.1">
    <property type="nucleotide sequence ID" value="NZ_FOOC01000011.1"/>
</dbReference>
<dbReference type="Pfam" id="PF00831">
    <property type="entry name" value="Ribosomal_L29"/>
    <property type="match status" value="1"/>
</dbReference>
<dbReference type="InterPro" id="IPR001854">
    <property type="entry name" value="Ribosomal_uL29"/>
</dbReference>
<evidence type="ECO:0000256" key="3">
    <source>
        <dbReference type="ARBA" id="ARBA00023274"/>
    </source>
</evidence>
<dbReference type="SUPFAM" id="SSF46561">
    <property type="entry name" value="Ribosomal protein L29 (L29p)"/>
    <property type="match status" value="1"/>
</dbReference>
<dbReference type="NCBIfam" id="TIGR00012">
    <property type="entry name" value="L29"/>
    <property type="match status" value="1"/>
</dbReference>
<keyword evidence="3 5" id="KW-0687">Ribonucleoprotein</keyword>
<gene>
    <name evidence="5" type="primary">rpmC</name>
    <name evidence="6" type="ORF">SAMN04488120_11180</name>
</gene>
<reference evidence="6 7" key="1">
    <citation type="submission" date="2016-10" db="EMBL/GenBank/DDBJ databases">
        <authorList>
            <person name="de Groot N.N."/>
        </authorList>
    </citation>
    <scope>NUCLEOTIDE SEQUENCE [LARGE SCALE GENOMIC DNA]</scope>
    <source>
        <strain evidence="6 7">DSM 23609</strain>
    </source>
</reference>
<dbReference type="GO" id="GO:0006412">
    <property type="term" value="P:translation"/>
    <property type="evidence" value="ECO:0007669"/>
    <property type="project" value="UniProtKB-UniRule"/>
</dbReference>